<sequence>MLVLQESDNDEIGAFLIYAPIDSLIVNSIVNGSDAKKVTTLPSGFIISPDGHYPLCRDNNGNLENGSILTIAFQILIIGHPNDNSIS</sequence>
<accession>A0AAN8YJG7</accession>
<dbReference type="EMBL" id="JBANQN010000004">
    <property type="protein sequence ID" value="KAK6791338.1"/>
    <property type="molecule type" value="Genomic_DNA"/>
</dbReference>
<organism evidence="2 3">
    <name type="scientific">Solanum bulbocastanum</name>
    <name type="common">Wild potato</name>
    <dbReference type="NCBI Taxonomy" id="147425"/>
    <lineage>
        <taxon>Eukaryota</taxon>
        <taxon>Viridiplantae</taxon>
        <taxon>Streptophyta</taxon>
        <taxon>Embryophyta</taxon>
        <taxon>Tracheophyta</taxon>
        <taxon>Spermatophyta</taxon>
        <taxon>Magnoliopsida</taxon>
        <taxon>eudicotyledons</taxon>
        <taxon>Gunneridae</taxon>
        <taxon>Pentapetalae</taxon>
        <taxon>asterids</taxon>
        <taxon>lamiids</taxon>
        <taxon>Solanales</taxon>
        <taxon>Solanaceae</taxon>
        <taxon>Solanoideae</taxon>
        <taxon>Solaneae</taxon>
        <taxon>Solanum</taxon>
    </lineage>
</organism>
<protein>
    <recommendedName>
        <fullName evidence="1">HD-Zip IV C-terminal domain-containing protein</fullName>
    </recommendedName>
</protein>
<dbReference type="Proteomes" id="UP001371456">
    <property type="component" value="Unassembled WGS sequence"/>
</dbReference>
<evidence type="ECO:0000313" key="3">
    <source>
        <dbReference type="Proteomes" id="UP001371456"/>
    </source>
</evidence>
<reference evidence="2 3" key="1">
    <citation type="submission" date="2024-02" db="EMBL/GenBank/DDBJ databases">
        <title>de novo genome assembly of Solanum bulbocastanum strain 11H21.</title>
        <authorList>
            <person name="Hosaka A.J."/>
        </authorList>
    </citation>
    <scope>NUCLEOTIDE SEQUENCE [LARGE SCALE GENOMIC DNA]</scope>
    <source>
        <tissue evidence="2">Young leaves</tissue>
    </source>
</reference>
<gene>
    <name evidence="2" type="ORF">RDI58_010419</name>
</gene>
<proteinExistence type="predicted"/>
<dbReference type="InterPro" id="IPR057993">
    <property type="entry name" value="HD-Zip_IV_C"/>
</dbReference>
<keyword evidence="3" id="KW-1185">Reference proteome</keyword>
<evidence type="ECO:0000313" key="2">
    <source>
        <dbReference type="EMBL" id="KAK6791338.1"/>
    </source>
</evidence>
<name>A0AAN8YJG7_SOLBU</name>
<dbReference type="PANTHER" id="PTHR45654">
    <property type="entry name" value="HOMEOBOX-LEUCINE ZIPPER PROTEIN MERISTEM L1"/>
    <property type="match status" value="1"/>
</dbReference>
<evidence type="ECO:0000259" key="1">
    <source>
        <dbReference type="Pfam" id="PF25797"/>
    </source>
</evidence>
<dbReference type="PANTHER" id="PTHR45654:SF83">
    <property type="entry name" value="START DOMAIN-CONTAINING PROTEIN"/>
    <property type="match status" value="1"/>
</dbReference>
<dbReference type="InterPro" id="IPR042160">
    <property type="entry name" value="HD-Zip_IV"/>
</dbReference>
<dbReference type="Pfam" id="PF25797">
    <property type="entry name" value="PDF2_C"/>
    <property type="match status" value="1"/>
</dbReference>
<dbReference type="AlphaFoldDB" id="A0AAN8YJG7"/>
<comment type="caution">
    <text evidence="2">The sequence shown here is derived from an EMBL/GenBank/DDBJ whole genome shotgun (WGS) entry which is preliminary data.</text>
</comment>
<feature type="domain" description="HD-Zip IV C-terminal" evidence="1">
    <location>
        <begin position="1"/>
        <end position="84"/>
    </location>
</feature>